<protein>
    <submittedName>
        <fullName evidence="1">Uncharacterized protein</fullName>
    </submittedName>
</protein>
<sequence>MIGVLSLGITVERKCSARTRSWCTEAEGRVLSSRYLGSKRSSRKQHRHFNRPDQAIGIRQEGSRRCLQVCDQHGIDLPPRAPTRPRA</sequence>
<accession>B7ZZI6</accession>
<evidence type="ECO:0000313" key="1">
    <source>
        <dbReference type="EMBL" id="ACL53335.1"/>
    </source>
</evidence>
<reference evidence="1" key="2">
    <citation type="submission" date="2012-06" db="EMBL/GenBank/DDBJ databases">
        <authorList>
            <person name="Yu Y."/>
            <person name="Currie J."/>
            <person name="Lomeli R."/>
            <person name="Angelova A."/>
            <person name="Collura K."/>
            <person name="Wissotski M."/>
            <person name="Campos D."/>
            <person name="Kudrna D."/>
            <person name="Golser W."/>
            <person name="Ashely E."/>
            <person name="Descour A."/>
            <person name="Fernandes J."/>
            <person name="Soderlund C."/>
            <person name="Walbot V."/>
        </authorList>
    </citation>
    <scope>NUCLEOTIDE SEQUENCE</scope>
    <source>
        <strain evidence="1">B73</strain>
    </source>
</reference>
<reference evidence="1" key="1">
    <citation type="journal article" date="2009" name="PLoS Genet.">
        <title>Sequencing, mapping, and analysis of 27,455 maize full-length cDNAs.</title>
        <authorList>
            <person name="Soderlund C."/>
            <person name="Descour A."/>
            <person name="Kudrna D."/>
            <person name="Bomhoff M."/>
            <person name="Boyd L."/>
            <person name="Currie J."/>
            <person name="Angelova A."/>
            <person name="Collura K."/>
            <person name="Wissotski M."/>
            <person name="Ashley E."/>
            <person name="Morrow D."/>
            <person name="Fernandes J."/>
            <person name="Walbot V."/>
            <person name="Yu Y."/>
        </authorList>
    </citation>
    <scope>NUCLEOTIDE SEQUENCE</scope>
    <source>
        <strain evidence="1">B73</strain>
    </source>
</reference>
<proteinExistence type="evidence at transcript level"/>
<dbReference type="EMBL" id="BT054728">
    <property type="protein sequence ID" value="ACL53335.1"/>
    <property type="molecule type" value="mRNA"/>
</dbReference>
<organism evidence="1">
    <name type="scientific">Zea mays</name>
    <name type="common">Maize</name>
    <dbReference type="NCBI Taxonomy" id="4577"/>
    <lineage>
        <taxon>Eukaryota</taxon>
        <taxon>Viridiplantae</taxon>
        <taxon>Streptophyta</taxon>
        <taxon>Embryophyta</taxon>
        <taxon>Tracheophyta</taxon>
        <taxon>Spermatophyta</taxon>
        <taxon>Magnoliopsida</taxon>
        <taxon>Liliopsida</taxon>
        <taxon>Poales</taxon>
        <taxon>Poaceae</taxon>
        <taxon>PACMAD clade</taxon>
        <taxon>Panicoideae</taxon>
        <taxon>Andropogonodae</taxon>
        <taxon>Andropogoneae</taxon>
        <taxon>Tripsacinae</taxon>
        <taxon>Zea</taxon>
    </lineage>
</organism>
<dbReference type="AlphaFoldDB" id="B7ZZI6"/>
<name>B7ZZI6_MAIZE</name>